<dbReference type="InterPro" id="IPR036061">
    <property type="entry name" value="CheW-like_dom_sf"/>
</dbReference>
<evidence type="ECO:0000313" key="2">
    <source>
        <dbReference type="EMBL" id="AIB14496.1"/>
    </source>
</evidence>
<dbReference type="Pfam" id="PF01584">
    <property type="entry name" value="CheW"/>
    <property type="match status" value="1"/>
</dbReference>
<geneLocation type="plasmid" evidence="2 5">
    <name>AbAZ39_p1</name>
</geneLocation>
<dbReference type="EMBL" id="CP007794">
    <property type="protein sequence ID" value="AIB14496.1"/>
    <property type="molecule type" value="Genomic_DNA"/>
</dbReference>
<dbReference type="GO" id="GO:0007165">
    <property type="term" value="P:signal transduction"/>
    <property type="evidence" value="ECO:0007669"/>
    <property type="project" value="InterPro"/>
</dbReference>
<reference evidence="4 6" key="2">
    <citation type="submission" date="2018-01" db="EMBL/GenBank/DDBJ databases">
        <title>Whole genome sequence of Azospirillum brasilense REC3 isolated from strawberry roots.</title>
        <authorList>
            <person name="Fontana C.A."/>
            <person name="Salazar S.M."/>
            <person name="Bassi D."/>
            <person name="Puglisi E."/>
            <person name="Lovaisa N.C."/>
            <person name="Toffoli L.M."/>
            <person name="Pedraza R."/>
            <person name="Cocconcelli P.S."/>
        </authorList>
    </citation>
    <scope>NUCLEOTIDE SEQUENCE [LARGE SCALE GENOMIC DNA]</scope>
    <source>
        <strain evidence="4 6">REC3</strain>
        <plasmid evidence="4">p11unnamed</plasmid>
    </source>
</reference>
<reference evidence="2 5" key="1">
    <citation type="journal article" date="2014" name="Genome Announc.">
        <title>Complete Genome Sequence of the Model Rhizosphere Strain Azospirillum brasilense Az39, Successfully Applied in Agriculture.</title>
        <authorList>
            <person name="Rivera D."/>
            <person name="Revale S."/>
            <person name="Molina R."/>
            <person name="Gualpa J."/>
            <person name="Puente M."/>
            <person name="Maroniche G."/>
            <person name="Paris G."/>
            <person name="Baker D."/>
            <person name="Clavijo B."/>
            <person name="McLay K."/>
            <person name="Spaepen S."/>
            <person name="Perticari A."/>
            <person name="Vazquez M."/>
            <person name="Wisniewski-Dye F."/>
            <person name="Watkins C."/>
            <person name="Martinez-Abarca F."/>
            <person name="Vanderleyden J."/>
            <person name="Cassan F."/>
        </authorList>
    </citation>
    <scope>NUCLEOTIDE SEQUENCE [LARGE SCALE GENOMIC DNA]</scope>
    <source>
        <strain evidence="2 5">Az39</strain>
        <plasmid evidence="2">AbAZ39_p1</plasmid>
    </source>
</reference>
<keyword evidence="4" id="KW-0614">Plasmid</keyword>
<dbReference type="AlphaFoldDB" id="A0A2K1FXP5"/>
<dbReference type="Proteomes" id="UP000027186">
    <property type="component" value="Plasmid AbAZ39_p1"/>
</dbReference>
<dbReference type="SUPFAM" id="SSF50341">
    <property type="entry name" value="CheW-like"/>
    <property type="match status" value="1"/>
</dbReference>
<dbReference type="KEGG" id="abq:ABAZ39_21550"/>
<dbReference type="RefSeq" id="WP_051658318.1">
    <property type="nucleotide sequence ID" value="NZ_POWG01000020.1"/>
</dbReference>
<dbReference type="InterPro" id="IPR002545">
    <property type="entry name" value="CheW-lke_dom"/>
</dbReference>
<dbReference type="EMBL" id="VEWN01000016">
    <property type="protein sequence ID" value="KAA1053358.1"/>
    <property type="molecule type" value="Genomic_DNA"/>
</dbReference>
<gene>
    <name evidence="2" type="ORF">ABAZ39_21550</name>
    <name evidence="4" type="ORF">C1S70_18410</name>
    <name evidence="3" type="ORF">FH063_002971</name>
</gene>
<feature type="domain" description="CheW-like" evidence="1">
    <location>
        <begin position="7"/>
        <end position="153"/>
    </location>
</feature>
<dbReference type="Proteomes" id="UP000236268">
    <property type="component" value="Unassembled WGS sequence"/>
</dbReference>
<accession>A0A060DKJ5</accession>
<dbReference type="Proteomes" id="UP000325333">
    <property type="component" value="Unassembled WGS sequence"/>
</dbReference>
<evidence type="ECO:0000313" key="6">
    <source>
        <dbReference type="Proteomes" id="UP000236268"/>
    </source>
</evidence>
<evidence type="ECO:0000313" key="5">
    <source>
        <dbReference type="Proteomes" id="UP000027186"/>
    </source>
</evidence>
<evidence type="ECO:0000313" key="3">
    <source>
        <dbReference type="EMBL" id="KAA1053358.1"/>
    </source>
</evidence>
<evidence type="ECO:0000259" key="1">
    <source>
        <dbReference type="PROSITE" id="PS50851"/>
    </source>
</evidence>
<dbReference type="GO" id="GO:0006935">
    <property type="term" value="P:chemotaxis"/>
    <property type="evidence" value="ECO:0007669"/>
    <property type="project" value="InterPro"/>
</dbReference>
<dbReference type="Gene3D" id="2.40.50.180">
    <property type="entry name" value="CheA-289, Domain 4"/>
    <property type="match status" value="1"/>
</dbReference>
<name>A0A2K1FXP5_9PROT</name>
<dbReference type="OrthoDB" id="7304972at2"/>
<dbReference type="PROSITE" id="PS50851">
    <property type="entry name" value="CHEW"/>
    <property type="match status" value="1"/>
</dbReference>
<reference evidence="3 7" key="3">
    <citation type="submission" date="2019-07" db="EMBL/GenBank/DDBJ databases">
        <title>Genome sequencing of the stress-tolerant strain Azospirillum brasilense Az19.</title>
        <authorList>
            <person name="Maroniche G.A."/>
            <person name="Garcia J.E."/>
            <person name="Pagnussat L."/>
            <person name="Amenta M."/>
            <person name="Creus C.M."/>
        </authorList>
    </citation>
    <scope>NUCLEOTIDE SEQUENCE [LARGE SCALE GENOMIC DNA]</scope>
    <source>
        <strain evidence="3 7">Az19</strain>
    </source>
</reference>
<sequence length="187" mass="19828">MAATASATRYVIFSVSGRTLALPADSVRRFLPLPRLDRPPAAPAVVAGLFRYQGRAVPVLRLDLLFGFDAAPPELYAPLFLTDWDGRPLALLADRVFNILPVPDAERTAADPGLSFNGCAVATIPHHGPHGGPHDGGTATVIDPTRLLTEAEGRLLAAFQAMADERLARLGAPDSETGNSEIGQEAR</sequence>
<dbReference type="SMART" id="SM00260">
    <property type="entry name" value="CheW"/>
    <property type="match status" value="1"/>
</dbReference>
<evidence type="ECO:0000313" key="4">
    <source>
        <dbReference type="EMBL" id="PNQ97321.1"/>
    </source>
</evidence>
<proteinExistence type="predicted"/>
<evidence type="ECO:0000313" key="7">
    <source>
        <dbReference type="Proteomes" id="UP000325333"/>
    </source>
</evidence>
<dbReference type="EMBL" id="POWG01000020">
    <property type="protein sequence ID" value="PNQ97321.1"/>
    <property type="molecule type" value="Genomic_DNA"/>
</dbReference>
<organism evidence="4 6">
    <name type="scientific">Azospirillum argentinense</name>
    <dbReference type="NCBI Taxonomy" id="2970906"/>
    <lineage>
        <taxon>Bacteria</taxon>
        <taxon>Pseudomonadati</taxon>
        <taxon>Pseudomonadota</taxon>
        <taxon>Alphaproteobacteria</taxon>
        <taxon>Rhodospirillales</taxon>
        <taxon>Azospirillaceae</taxon>
        <taxon>Azospirillum</taxon>
    </lineage>
</organism>
<accession>A0A2K1FXP5</accession>
<protein>
    <submittedName>
        <fullName evidence="4">Chemotaxis protein</fullName>
    </submittedName>
</protein>
<geneLocation type="plasmid" evidence="4">
    <name>p11unnamed</name>
</geneLocation>